<accession>A0A841GVN7</accession>
<dbReference type="EMBL" id="JACHIA010000001">
    <property type="protein sequence ID" value="MBB6068945.1"/>
    <property type="molecule type" value="Genomic_DNA"/>
</dbReference>
<proteinExistence type="predicted"/>
<comment type="caution">
    <text evidence="1">The sequence shown here is derived from an EMBL/GenBank/DDBJ whole genome shotgun (WGS) entry which is preliminary data.</text>
</comment>
<organism evidence="1 2">
    <name type="scientific">Longimicrobium terrae</name>
    <dbReference type="NCBI Taxonomy" id="1639882"/>
    <lineage>
        <taxon>Bacteria</taxon>
        <taxon>Pseudomonadati</taxon>
        <taxon>Gemmatimonadota</taxon>
        <taxon>Longimicrobiia</taxon>
        <taxon>Longimicrobiales</taxon>
        <taxon>Longimicrobiaceae</taxon>
        <taxon>Longimicrobium</taxon>
    </lineage>
</organism>
<gene>
    <name evidence="1" type="ORF">HNQ61_000556</name>
</gene>
<evidence type="ECO:0000313" key="1">
    <source>
        <dbReference type="EMBL" id="MBB6068945.1"/>
    </source>
</evidence>
<dbReference type="Proteomes" id="UP000582837">
    <property type="component" value="Unassembled WGS sequence"/>
</dbReference>
<name>A0A841GVN7_9BACT</name>
<keyword evidence="2" id="KW-1185">Reference proteome</keyword>
<sequence length="97" mass="10795">MIEPVFEVFARKGRGEPLRHIGFVNAMTGDLARVYAWKTYDEQNWDEMCVVPRSAILPVDPDESQFVTRMGGHAEQALVHTKATASYGGAEVVKENA</sequence>
<dbReference type="InterPro" id="IPR038693">
    <property type="entry name" value="PaaB_sf"/>
</dbReference>
<protein>
    <submittedName>
        <fullName evidence="1">1,2-phenylacetyl-CoA epoxidase PaaB subunit</fullName>
    </submittedName>
</protein>
<reference evidence="1 2" key="1">
    <citation type="submission" date="2020-08" db="EMBL/GenBank/DDBJ databases">
        <title>Genomic Encyclopedia of Type Strains, Phase IV (KMG-IV): sequencing the most valuable type-strain genomes for metagenomic binning, comparative biology and taxonomic classification.</title>
        <authorList>
            <person name="Goeker M."/>
        </authorList>
    </citation>
    <scope>NUCLEOTIDE SEQUENCE [LARGE SCALE GENOMIC DNA]</scope>
    <source>
        <strain evidence="1 2">DSM 29007</strain>
    </source>
</reference>
<dbReference type="AlphaFoldDB" id="A0A841GVN7"/>
<dbReference type="RefSeq" id="WP_205761137.1">
    <property type="nucleotide sequence ID" value="NZ_JABDTL010000001.1"/>
</dbReference>
<evidence type="ECO:0000313" key="2">
    <source>
        <dbReference type="Proteomes" id="UP000582837"/>
    </source>
</evidence>
<dbReference type="Gene3D" id="3.10.20.520">
    <property type="entry name" value="Phenylacetic acid degradation B"/>
    <property type="match status" value="1"/>
</dbReference>